<evidence type="ECO:0000313" key="3">
    <source>
        <dbReference type="Proteomes" id="UP000253664"/>
    </source>
</evidence>
<evidence type="ECO:0000256" key="1">
    <source>
        <dbReference type="SAM" id="MobiDB-lite"/>
    </source>
</evidence>
<feature type="compositionally biased region" description="Polar residues" evidence="1">
    <location>
        <begin position="143"/>
        <end position="155"/>
    </location>
</feature>
<gene>
    <name evidence="2" type="ORF">L249_2418</name>
</gene>
<comment type="caution">
    <text evidence="2">The sequence shown here is derived from an EMBL/GenBank/DDBJ whole genome shotgun (WGS) entry which is preliminary data.</text>
</comment>
<sequence>MPLPCLMFAVGYRAPSPPLLLAYGLSTNRWDDGLGGGLGSGWRGPLKSRPQVVGPCVQRGGDEMGWDGPGHGHFLKQKSNRTSIIARGGAPTPTAQLPGWTRRRTAQARNRTADNKRIGRARTATGRHRIDRAAPGREAQAEKQATTGSKKNINGGQAAVRSKGEEAENLSWPQWPAGEDSERE</sequence>
<reference evidence="2 3" key="1">
    <citation type="journal article" date="2015" name="BMC Genomics">
        <title>Insights from the genome of Ophiocordyceps polyrhachis-furcata to pathogenicity and host specificity in insect fungi.</title>
        <authorList>
            <person name="Wichadakul D."/>
            <person name="Kobmoo N."/>
            <person name="Ingsriswang S."/>
            <person name="Tangphatsornruang S."/>
            <person name="Chantasingh D."/>
            <person name="Luangsa-ard J.J."/>
            <person name="Eurwilaichitr L."/>
        </authorList>
    </citation>
    <scope>NUCLEOTIDE SEQUENCE [LARGE SCALE GENOMIC DNA]</scope>
    <source>
        <strain evidence="2 3">BCC 54312</strain>
    </source>
</reference>
<dbReference type="AlphaFoldDB" id="A0A367LQ82"/>
<keyword evidence="3" id="KW-1185">Reference proteome</keyword>
<name>A0A367LQ82_9HYPO</name>
<accession>A0A367LQ82</accession>
<evidence type="ECO:0000313" key="2">
    <source>
        <dbReference type="EMBL" id="RCI16520.1"/>
    </source>
</evidence>
<feature type="region of interest" description="Disordered" evidence="1">
    <location>
        <begin position="87"/>
        <end position="184"/>
    </location>
</feature>
<feature type="compositionally biased region" description="Basic and acidic residues" evidence="1">
    <location>
        <begin position="131"/>
        <end position="141"/>
    </location>
</feature>
<dbReference type="Proteomes" id="UP000253664">
    <property type="component" value="Unassembled WGS sequence"/>
</dbReference>
<proteinExistence type="predicted"/>
<protein>
    <submittedName>
        <fullName evidence="2">Uncharacterized protein</fullName>
    </submittedName>
</protein>
<organism evidence="2 3">
    <name type="scientific">Ophiocordyceps polyrhachis-furcata BCC 54312</name>
    <dbReference type="NCBI Taxonomy" id="1330021"/>
    <lineage>
        <taxon>Eukaryota</taxon>
        <taxon>Fungi</taxon>
        <taxon>Dikarya</taxon>
        <taxon>Ascomycota</taxon>
        <taxon>Pezizomycotina</taxon>
        <taxon>Sordariomycetes</taxon>
        <taxon>Hypocreomycetidae</taxon>
        <taxon>Hypocreales</taxon>
        <taxon>Ophiocordycipitaceae</taxon>
        <taxon>Ophiocordyceps</taxon>
    </lineage>
</organism>
<dbReference type="EMBL" id="LKCN02000001">
    <property type="protein sequence ID" value="RCI16520.1"/>
    <property type="molecule type" value="Genomic_DNA"/>
</dbReference>